<keyword evidence="3" id="KW-1185">Reference proteome</keyword>
<protein>
    <submittedName>
        <fullName evidence="2">Uncharacterized protein</fullName>
    </submittedName>
</protein>
<proteinExistence type="predicted"/>
<feature type="region of interest" description="Disordered" evidence="1">
    <location>
        <begin position="1"/>
        <end position="33"/>
    </location>
</feature>
<organism evidence="2 3">
    <name type="scientific">Dreissena polymorpha</name>
    <name type="common">Zebra mussel</name>
    <name type="synonym">Mytilus polymorpha</name>
    <dbReference type="NCBI Taxonomy" id="45954"/>
    <lineage>
        <taxon>Eukaryota</taxon>
        <taxon>Metazoa</taxon>
        <taxon>Spiralia</taxon>
        <taxon>Lophotrochozoa</taxon>
        <taxon>Mollusca</taxon>
        <taxon>Bivalvia</taxon>
        <taxon>Autobranchia</taxon>
        <taxon>Heteroconchia</taxon>
        <taxon>Euheterodonta</taxon>
        <taxon>Imparidentia</taxon>
        <taxon>Neoheterodontei</taxon>
        <taxon>Myida</taxon>
        <taxon>Dreissenoidea</taxon>
        <taxon>Dreissenidae</taxon>
        <taxon>Dreissena</taxon>
    </lineage>
</organism>
<reference evidence="2" key="2">
    <citation type="submission" date="2020-11" db="EMBL/GenBank/DDBJ databases">
        <authorList>
            <person name="McCartney M.A."/>
            <person name="Auch B."/>
            <person name="Kono T."/>
            <person name="Mallez S."/>
            <person name="Becker A."/>
            <person name="Gohl D.M."/>
            <person name="Silverstein K.A.T."/>
            <person name="Koren S."/>
            <person name="Bechman K.B."/>
            <person name="Herman A."/>
            <person name="Abrahante J.E."/>
            <person name="Garbe J."/>
        </authorList>
    </citation>
    <scope>NUCLEOTIDE SEQUENCE</scope>
    <source>
        <strain evidence="2">Duluth1</strain>
        <tissue evidence="2">Whole animal</tissue>
    </source>
</reference>
<dbReference type="EMBL" id="JAIWYP010000005">
    <property type="protein sequence ID" value="KAH3824956.1"/>
    <property type="molecule type" value="Genomic_DNA"/>
</dbReference>
<gene>
    <name evidence="2" type="ORF">DPMN_126816</name>
</gene>
<comment type="caution">
    <text evidence="2">The sequence shown here is derived from an EMBL/GenBank/DDBJ whole genome shotgun (WGS) entry which is preliminary data.</text>
</comment>
<evidence type="ECO:0000256" key="1">
    <source>
        <dbReference type="SAM" id="MobiDB-lite"/>
    </source>
</evidence>
<name>A0A9D4GWH5_DREPO</name>
<accession>A0A9D4GWH5</accession>
<sequence length="75" mass="8693">MINGRTRADDGRPMDEQLDEGRPMDDRWTADSWTSDDRWTTDGRPIDDRWATDGRLLDVRLMDGRGITDGQPTER</sequence>
<reference evidence="2" key="1">
    <citation type="journal article" date="2019" name="bioRxiv">
        <title>The Genome of the Zebra Mussel, Dreissena polymorpha: A Resource for Invasive Species Research.</title>
        <authorList>
            <person name="McCartney M.A."/>
            <person name="Auch B."/>
            <person name="Kono T."/>
            <person name="Mallez S."/>
            <person name="Zhang Y."/>
            <person name="Obille A."/>
            <person name="Becker A."/>
            <person name="Abrahante J.E."/>
            <person name="Garbe J."/>
            <person name="Badalamenti J.P."/>
            <person name="Herman A."/>
            <person name="Mangelson H."/>
            <person name="Liachko I."/>
            <person name="Sullivan S."/>
            <person name="Sone E.D."/>
            <person name="Koren S."/>
            <person name="Silverstein K.A.T."/>
            <person name="Beckman K.B."/>
            <person name="Gohl D.M."/>
        </authorList>
    </citation>
    <scope>NUCLEOTIDE SEQUENCE</scope>
    <source>
        <strain evidence="2">Duluth1</strain>
        <tissue evidence="2">Whole animal</tissue>
    </source>
</reference>
<evidence type="ECO:0000313" key="3">
    <source>
        <dbReference type="Proteomes" id="UP000828390"/>
    </source>
</evidence>
<evidence type="ECO:0000313" key="2">
    <source>
        <dbReference type="EMBL" id="KAH3824956.1"/>
    </source>
</evidence>
<dbReference type="AlphaFoldDB" id="A0A9D4GWH5"/>
<dbReference type="Proteomes" id="UP000828390">
    <property type="component" value="Unassembled WGS sequence"/>
</dbReference>